<gene>
    <name evidence="1" type="ORF">Rhe02_61430</name>
</gene>
<name>A0A8J3QF03_9ACTN</name>
<dbReference type="RefSeq" id="WP_203911839.1">
    <property type="nucleotide sequence ID" value="NZ_BONY01000044.1"/>
</dbReference>
<keyword evidence="2" id="KW-1185">Reference proteome</keyword>
<organism evidence="1 2">
    <name type="scientific">Rhizocola hellebori</name>
    <dbReference type="NCBI Taxonomy" id="1392758"/>
    <lineage>
        <taxon>Bacteria</taxon>
        <taxon>Bacillati</taxon>
        <taxon>Actinomycetota</taxon>
        <taxon>Actinomycetes</taxon>
        <taxon>Micromonosporales</taxon>
        <taxon>Micromonosporaceae</taxon>
        <taxon>Rhizocola</taxon>
    </lineage>
</organism>
<evidence type="ECO:0000313" key="1">
    <source>
        <dbReference type="EMBL" id="GIH08076.1"/>
    </source>
</evidence>
<dbReference type="AlphaFoldDB" id="A0A8J3QF03"/>
<comment type="caution">
    <text evidence="1">The sequence shown here is derived from an EMBL/GenBank/DDBJ whole genome shotgun (WGS) entry which is preliminary data.</text>
</comment>
<protein>
    <submittedName>
        <fullName evidence="1">Uncharacterized protein</fullName>
    </submittedName>
</protein>
<dbReference type="EMBL" id="BONY01000044">
    <property type="protein sequence ID" value="GIH08076.1"/>
    <property type="molecule type" value="Genomic_DNA"/>
</dbReference>
<sequence>MLADRDRLLALYRERVTGYDADENFRDRWRAWCRLLLAHGGDLVVPPLHPEPDLDLLLAIGVLQETTVTALDLGGDCHANVANSWLDSRIAAIGTGYALHEDLWRQHSWGVSADGTIVETKSPHERYFGATLPPGESTVLFVLNSYPGDVKALLKTSGDRVREIIRVMQMVRQRLSKS</sequence>
<dbReference type="Proteomes" id="UP000612899">
    <property type="component" value="Unassembled WGS sequence"/>
</dbReference>
<proteinExistence type="predicted"/>
<evidence type="ECO:0000313" key="2">
    <source>
        <dbReference type="Proteomes" id="UP000612899"/>
    </source>
</evidence>
<reference evidence="1" key="1">
    <citation type="submission" date="2021-01" db="EMBL/GenBank/DDBJ databases">
        <title>Whole genome shotgun sequence of Rhizocola hellebori NBRC 109834.</title>
        <authorList>
            <person name="Komaki H."/>
            <person name="Tamura T."/>
        </authorList>
    </citation>
    <scope>NUCLEOTIDE SEQUENCE</scope>
    <source>
        <strain evidence="1">NBRC 109834</strain>
    </source>
</reference>
<accession>A0A8J3QF03</accession>